<reference evidence="2 3" key="1">
    <citation type="journal article" date="2016" name="Front. Microbiol.">
        <title>Fuerstia marisgermanicae gen. nov., sp. nov., an Unusual Member of the Phylum Planctomycetes from the German Wadden Sea.</title>
        <authorList>
            <person name="Kohn T."/>
            <person name="Heuer A."/>
            <person name="Jogler M."/>
            <person name="Vollmers J."/>
            <person name="Boedeker C."/>
            <person name="Bunk B."/>
            <person name="Rast P."/>
            <person name="Borchert D."/>
            <person name="Glockner I."/>
            <person name="Freese H.M."/>
            <person name="Klenk H.P."/>
            <person name="Overmann J."/>
            <person name="Kaster A.K."/>
            <person name="Rohde M."/>
            <person name="Wiegand S."/>
            <person name="Jogler C."/>
        </authorList>
    </citation>
    <scope>NUCLEOTIDE SEQUENCE [LARGE SCALE GENOMIC DNA]</scope>
    <source>
        <strain evidence="2 3">NH11</strain>
    </source>
</reference>
<evidence type="ECO:0000313" key="3">
    <source>
        <dbReference type="Proteomes" id="UP000187735"/>
    </source>
</evidence>
<dbReference type="Proteomes" id="UP000187735">
    <property type="component" value="Chromosome"/>
</dbReference>
<gene>
    <name evidence="2" type="ORF">Fuma_03674</name>
</gene>
<dbReference type="STRING" id="1891926.Fuma_03674"/>
<protein>
    <recommendedName>
        <fullName evidence="1">DUF2169 domain-containing protein</fullName>
    </recommendedName>
</protein>
<sequence>MDLINRTGFNVGLPYTVVDEDMMLASAIVRASFDIVEGELVASEEQEWPIGEPVELELGAFDEDSPFRKAGVDVMLLGHAYPEKTPGTRSRVELQIGSQSWSVLVYGNRRWVRSGRKLVPERPQPFQSIPLTWERAYGGKCPVENGDFPFHANPDGRGFYVDEESAEGGVLPNLEDPENQIATWQDQPEPTCFAPLSRESSLRIFNSAEFDTDTAPPQIRRIKPSYHNNANPKLILPKVPPPDSTVRITGVQANGRELNFRLPELSFHAYVQLQDRSYVFPSQLDTITILSDERRVILGHRCCFKYRFRPLERRVAIVREGSAPATVPPEYIVDWAEFNASEVVNV</sequence>
<keyword evidence="3" id="KW-1185">Reference proteome</keyword>
<dbReference type="KEGG" id="fmr:Fuma_03674"/>
<accession>A0A1P8WJ25</accession>
<dbReference type="InterPro" id="IPR018683">
    <property type="entry name" value="DUF2169"/>
</dbReference>
<organism evidence="2 3">
    <name type="scientific">Fuerstiella marisgermanici</name>
    <dbReference type="NCBI Taxonomy" id="1891926"/>
    <lineage>
        <taxon>Bacteria</taxon>
        <taxon>Pseudomonadati</taxon>
        <taxon>Planctomycetota</taxon>
        <taxon>Planctomycetia</taxon>
        <taxon>Planctomycetales</taxon>
        <taxon>Planctomycetaceae</taxon>
        <taxon>Fuerstiella</taxon>
    </lineage>
</organism>
<dbReference type="EMBL" id="CP017641">
    <property type="protein sequence ID" value="APZ94053.1"/>
    <property type="molecule type" value="Genomic_DNA"/>
</dbReference>
<evidence type="ECO:0000259" key="1">
    <source>
        <dbReference type="Pfam" id="PF09937"/>
    </source>
</evidence>
<dbReference type="RefSeq" id="WP_077025419.1">
    <property type="nucleotide sequence ID" value="NZ_CP017641.1"/>
</dbReference>
<dbReference type="OrthoDB" id="236266at2"/>
<dbReference type="Pfam" id="PF09937">
    <property type="entry name" value="DUF2169"/>
    <property type="match status" value="1"/>
</dbReference>
<proteinExistence type="predicted"/>
<name>A0A1P8WJ25_9PLAN</name>
<feature type="domain" description="DUF2169" evidence="1">
    <location>
        <begin position="26"/>
        <end position="301"/>
    </location>
</feature>
<evidence type="ECO:0000313" key="2">
    <source>
        <dbReference type="EMBL" id="APZ94053.1"/>
    </source>
</evidence>
<dbReference type="AlphaFoldDB" id="A0A1P8WJ25"/>